<proteinExistence type="predicted"/>
<dbReference type="Proteomes" id="UP000249723">
    <property type="component" value="Unassembled WGS sequence"/>
</dbReference>
<dbReference type="EMBL" id="FMWP01000016">
    <property type="protein sequence ID" value="SCZ91763.1"/>
    <property type="molecule type" value="Genomic_DNA"/>
</dbReference>
<evidence type="ECO:0000313" key="1">
    <source>
        <dbReference type="EMBL" id="SCZ91763.1"/>
    </source>
</evidence>
<name>A0A2X0L7H8_9BASI</name>
<reference evidence="2" key="1">
    <citation type="submission" date="2016-10" db="EMBL/GenBank/DDBJ databases">
        <authorList>
            <person name="Jeantristanb JTB J.-T."/>
            <person name="Ricardo R."/>
        </authorList>
    </citation>
    <scope>NUCLEOTIDE SEQUENCE [LARGE SCALE GENOMIC DNA]</scope>
</reference>
<gene>
    <name evidence="1" type="ORF">BZ3500_MVSOF-1268-A1-R1_CHR5-1G07658</name>
</gene>
<keyword evidence="2" id="KW-1185">Reference proteome</keyword>
<protein>
    <submittedName>
        <fullName evidence="1">BZ3500_MvSof-1268-A1-R1_Chr5-1g07658 protein</fullName>
    </submittedName>
</protein>
<sequence length="169" mass="19160">MSTPSHVDPTLAASIDKRIHLEVQRCLREFTTSPTPATERKPVVYNIDIPCHLSTWPADALLSGVETFRIWDRTLQDRVGATIYEYITTGNLPDRAEAIDHENVEIFAVREVSDGVAGNVRKSLLTVETTQSRTQAYYKHLDREYNPTSSQSTLRLLHSFFNIPRAPMC</sequence>
<evidence type="ECO:0000313" key="2">
    <source>
        <dbReference type="Proteomes" id="UP000249723"/>
    </source>
</evidence>
<organism evidence="1 2">
    <name type="scientific">Microbotryum saponariae</name>
    <dbReference type="NCBI Taxonomy" id="289078"/>
    <lineage>
        <taxon>Eukaryota</taxon>
        <taxon>Fungi</taxon>
        <taxon>Dikarya</taxon>
        <taxon>Basidiomycota</taxon>
        <taxon>Pucciniomycotina</taxon>
        <taxon>Microbotryomycetes</taxon>
        <taxon>Microbotryales</taxon>
        <taxon>Microbotryaceae</taxon>
        <taxon>Microbotryum</taxon>
    </lineage>
</organism>
<accession>A0A2X0L7H8</accession>
<dbReference type="AlphaFoldDB" id="A0A2X0L7H8"/>